<comment type="caution">
    <text evidence="8">The sequence shown here is derived from an EMBL/GenBank/DDBJ whole genome shotgun (WGS) entry which is preliminary data.</text>
</comment>
<comment type="subcellular location">
    <subcellularLocation>
        <location evidence="1">Cell envelope</location>
    </subcellularLocation>
</comment>
<dbReference type="InterPro" id="IPR058627">
    <property type="entry name" value="MdtA-like_C"/>
</dbReference>
<keyword evidence="9" id="KW-1185">Reference proteome</keyword>
<dbReference type="Gene3D" id="2.40.30.170">
    <property type="match status" value="1"/>
</dbReference>
<evidence type="ECO:0000259" key="5">
    <source>
        <dbReference type="Pfam" id="PF25917"/>
    </source>
</evidence>
<proteinExistence type="inferred from homology"/>
<dbReference type="SUPFAM" id="SSF111369">
    <property type="entry name" value="HlyD-like secretion proteins"/>
    <property type="match status" value="1"/>
</dbReference>
<dbReference type="EMBL" id="VTOW01000002">
    <property type="protein sequence ID" value="NKE71772.1"/>
    <property type="molecule type" value="Genomic_DNA"/>
</dbReference>
<dbReference type="FunFam" id="2.40.30.170:FF:000010">
    <property type="entry name" value="Efflux RND transporter periplasmic adaptor subunit"/>
    <property type="match status" value="1"/>
</dbReference>
<dbReference type="Gene3D" id="1.10.287.470">
    <property type="entry name" value="Helix hairpin bin"/>
    <property type="match status" value="1"/>
</dbReference>
<dbReference type="GO" id="GO:0022857">
    <property type="term" value="F:transmembrane transporter activity"/>
    <property type="evidence" value="ECO:0007669"/>
    <property type="project" value="InterPro"/>
</dbReference>
<reference evidence="8 9" key="1">
    <citation type="journal article" date="2020" name="Nature">
        <title>Bacterial chemolithoautotrophy via manganese oxidation.</title>
        <authorList>
            <person name="Yu H."/>
            <person name="Leadbetter J.R."/>
        </authorList>
    </citation>
    <scope>NUCLEOTIDE SEQUENCE [LARGE SCALE GENOMIC DNA]</scope>
    <source>
        <strain evidence="8 9">Mn-1</strain>
    </source>
</reference>
<dbReference type="InterPro" id="IPR058792">
    <property type="entry name" value="Beta-barrel_RND_2"/>
</dbReference>
<dbReference type="Pfam" id="PF25954">
    <property type="entry name" value="Beta-barrel_RND_2"/>
    <property type="match status" value="1"/>
</dbReference>
<evidence type="ECO:0000313" key="8">
    <source>
        <dbReference type="EMBL" id="NKE71772.1"/>
    </source>
</evidence>
<evidence type="ECO:0000259" key="6">
    <source>
        <dbReference type="Pfam" id="PF25954"/>
    </source>
</evidence>
<dbReference type="Gene3D" id="6.20.50.140">
    <property type="match status" value="1"/>
</dbReference>
<dbReference type="Proteomes" id="UP000534783">
    <property type="component" value="Unassembled WGS sequence"/>
</dbReference>
<dbReference type="NCBIfam" id="TIGR01730">
    <property type="entry name" value="RND_mfp"/>
    <property type="match status" value="1"/>
</dbReference>
<accession>A0A7X6DQY4</accession>
<dbReference type="InterPro" id="IPR006143">
    <property type="entry name" value="RND_pump_MFP"/>
</dbReference>
<feature type="domain" description="Multidrug resistance protein MdtA-like barrel-sandwich hybrid" evidence="5">
    <location>
        <begin position="57"/>
        <end position="211"/>
    </location>
</feature>
<dbReference type="Pfam" id="PF25917">
    <property type="entry name" value="BSH_RND"/>
    <property type="match status" value="1"/>
</dbReference>
<dbReference type="Gene3D" id="2.40.50.100">
    <property type="match status" value="1"/>
</dbReference>
<evidence type="ECO:0000259" key="7">
    <source>
        <dbReference type="Pfam" id="PF25967"/>
    </source>
</evidence>
<evidence type="ECO:0000256" key="4">
    <source>
        <dbReference type="SAM" id="Coils"/>
    </source>
</evidence>
<dbReference type="PANTHER" id="PTHR32347:SF14">
    <property type="entry name" value="EFFLUX SYSTEM COMPONENT YKNX-RELATED"/>
    <property type="match status" value="1"/>
</dbReference>
<dbReference type="GO" id="GO:0030313">
    <property type="term" value="C:cell envelope"/>
    <property type="evidence" value="ECO:0007669"/>
    <property type="project" value="UniProtKB-SubCell"/>
</dbReference>
<dbReference type="InterPro" id="IPR058625">
    <property type="entry name" value="MdtA-like_BSH"/>
</dbReference>
<gene>
    <name evidence="8" type="ORF">MNODULE_13575</name>
</gene>
<feature type="domain" description="CusB-like beta-barrel" evidence="6">
    <location>
        <begin position="228"/>
        <end position="303"/>
    </location>
</feature>
<dbReference type="GO" id="GO:0016020">
    <property type="term" value="C:membrane"/>
    <property type="evidence" value="ECO:0007669"/>
    <property type="project" value="InterPro"/>
</dbReference>
<evidence type="ECO:0000256" key="1">
    <source>
        <dbReference type="ARBA" id="ARBA00004196"/>
    </source>
</evidence>
<comment type="similarity">
    <text evidence="2">Belongs to the membrane fusion protein (MFP) (TC 8.A.1) family.</text>
</comment>
<name>A0A7X6DQY4_9BACT</name>
<feature type="domain" description="Multidrug resistance protein MdtA-like C-terminal permuted SH3" evidence="7">
    <location>
        <begin position="311"/>
        <end position="365"/>
    </location>
</feature>
<sequence length="375" mass="41466">MRKKTITLTLVIFVLIAGIATFRGKGRHAAADEEIVVVKRGDVVAKATETGSLEPTNIVEIKSEQAGEVKKLFVRSGDTVEAGQPLARIQQESTQARRVAEARATIEQERLNLEEAEREYNRMKELFEKGFVARKELESAQKLRDNAQIRYDLSKRQLLLTLSGNKALYEKYLQRDLTSDEPDDFTIHAPLSGTVLELSVSVGEIVSSGTSGFSGGTTLMKIADLSKMWVKTKINEVNIGQVKAGQSAEIRLDAVPNQIYQGRVVKISPKGEKNNNIVTYEVTIELDNSDQRLKPSMTANIDIITDVAKDVLYLPLIALNQNDGKSAVTLRLPSGEDQLRPIVLGLRNESVITITEGLKEGDQVILPKRNSKERA</sequence>
<feature type="coiled-coil region" evidence="4">
    <location>
        <begin position="96"/>
        <end position="157"/>
    </location>
</feature>
<evidence type="ECO:0000256" key="2">
    <source>
        <dbReference type="ARBA" id="ARBA00009477"/>
    </source>
</evidence>
<dbReference type="RefSeq" id="WP_168060708.1">
    <property type="nucleotide sequence ID" value="NZ_VTOW01000002.1"/>
</dbReference>
<evidence type="ECO:0000313" key="9">
    <source>
        <dbReference type="Proteomes" id="UP000534783"/>
    </source>
</evidence>
<dbReference type="AlphaFoldDB" id="A0A7X6DQY4"/>
<dbReference type="PANTHER" id="PTHR32347">
    <property type="entry name" value="EFFLUX SYSTEM COMPONENT YKNX-RELATED"/>
    <property type="match status" value="1"/>
</dbReference>
<protein>
    <submittedName>
        <fullName evidence="8">Efflux RND transporter periplasmic adaptor subunit</fullName>
    </submittedName>
</protein>
<evidence type="ECO:0000256" key="3">
    <source>
        <dbReference type="ARBA" id="ARBA00023054"/>
    </source>
</evidence>
<keyword evidence="3 4" id="KW-0175">Coiled coil</keyword>
<organism evidence="8 9">
    <name type="scientific">Candidatus Manganitrophus noduliformans</name>
    <dbReference type="NCBI Taxonomy" id="2606439"/>
    <lineage>
        <taxon>Bacteria</taxon>
        <taxon>Pseudomonadati</taxon>
        <taxon>Nitrospirota</taxon>
        <taxon>Nitrospiria</taxon>
        <taxon>Candidatus Troglogloeales</taxon>
        <taxon>Candidatus Manganitrophaceae</taxon>
        <taxon>Candidatus Manganitrophus</taxon>
    </lineage>
</organism>
<dbReference type="Pfam" id="PF25967">
    <property type="entry name" value="RND-MFP_C"/>
    <property type="match status" value="1"/>
</dbReference>
<dbReference type="InterPro" id="IPR050465">
    <property type="entry name" value="UPF0194_transport"/>
</dbReference>